<reference evidence="2 3" key="1">
    <citation type="submission" date="2016-04" db="EMBL/GenBank/DDBJ databases">
        <title>A degradative enzymes factory behind the ericoid mycorrhizal symbiosis.</title>
        <authorList>
            <consortium name="DOE Joint Genome Institute"/>
            <person name="Martino E."/>
            <person name="Morin E."/>
            <person name="Grelet G."/>
            <person name="Kuo A."/>
            <person name="Kohler A."/>
            <person name="Daghino S."/>
            <person name="Barry K."/>
            <person name="Choi C."/>
            <person name="Cichocki N."/>
            <person name="Clum A."/>
            <person name="Copeland A."/>
            <person name="Hainaut M."/>
            <person name="Haridas S."/>
            <person name="Labutti K."/>
            <person name="Lindquist E."/>
            <person name="Lipzen A."/>
            <person name="Khouja H.-R."/>
            <person name="Murat C."/>
            <person name="Ohm R."/>
            <person name="Olson A."/>
            <person name="Spatafora J."/>
            <person name="Veneault-Fourrey C."/>
            <person name="Henrissat B."/>
            <person name="Grigoriev I."/>
            <person name="Martin F."/>
            <person name="Perotto S."/>
        </authorList>
    </citation>
    <scope>NUCLEOTIDE SEQUENCE [LARGE SCALE GENOMIC DNA]</scope>
    <source>
        <strain evidence="2 3">F</strain>
    </source>
</reference>
<dbReference type="AlphaFoldDB" id="A0A2J6RF72"/>
<dbReference type="OrthoDB" id="5125733at2759"/>
<dbReference type="Proteomes" id="UP000235786">
    <property type="component" value="Unassembled WGS sequence"/>
</dbReference>
<dbReference type="PANTHER" id="PTHR33112">
    <property type="entry name" value="DOMAIN PROTEIN, PUTATIVE-RELATED"/>
    <property type="match status" value="1"/>
</dbReference>
<evidence type="ECO:0000313" key="3">
    <source>
        <dbReference type="Proteomes" id="UP000235786"/>
    </source>
</evidence>
<gene>
    <name evidence="2" type="ORF">L207DRAFT_399187</name>
</gene>
<dbReference type="PANTHER" id="PTHR33112:SF16">
    <property type="entry name" value="HETEROKARYON INCOMPATIBILITY DOMAIN-CONTAINING PROTEIN"/>
    <property type="match status" value="1"/>
</dbReference>
<name>A0A2J6RF72_HYAVF</name>
<protein>
    <submittedName>
        <fullName evidence="2">HET-domain-containing protein</fullName>
    </submittedName>
</protein>
<dbReference type="InterPro" id="IPR010730">
    <property type="entry name" value="HET"/>
</dbReference>
<proteinExistence type="predicted"/>
<evidence type="ECO:0000313" key="2">
    <source>
        <dbReference type="EMBL" id="PMD37156.1"/>
    </source>
</evidence>
<dbReference type="EMBL" id="KZ613949">
    <property type="protein sequence ID" value="PMD37156.1"/>
    <property type="molecule type" value="Genomic_DNA"/>
</dbReference>
<organism evidence="2 3">
    <name type="scientific">Hyaloscypha variabilis (strain UAMH 11265 / GT02V1 / F)</name>
    <name type="common">Meliniomyces variabilis</name>
    <dbReference type="NCBI Taxonomy" id="1149755"/>
    <lineage>
        <taxon>Eukaryota</taxon>
        <taxon>Fungi</taxon>
        <taxon>Dikarya</taxon>
        <taxon>Ascomycota</taxon>
        <taxon>Pezizomycotina</taxon>
        <taxon>Leotiomycetes</taxon>
        <taxon>Helotiales</taxon>
        <taxon>Hyaloscyphaceae</taxon>
        <taxon>Hyaloscypha</taxon>
        <taxon>Hyaloscypha variabilis</taxon>
    </lineage>
</organism>
<accession>A0A2J6RF72</accession>
<keyword evidence="3" id="KW-1185">Reference proteome</keyword>
<dbReference type="STRING" id="1149755.A0A2J6RF72"/>
<feature type="non-terminal residue" evidence="2">
    <location>
        <position position="129"/>
    </location>
</feature>
<sequence>CPPNSKSPGFLPTRLIDLKNLTAPRLVLSCEIPSGDRRYVCLSHQWGSPVPGEEQTMITTKDNFDSRKGVINLVTLPKRYQDSMVLCYLMGARFIWIDSLCIIQDSLEDWRTESAVMGQVYECGLFTIT</sequence>
<dbReference type="Pfam" id="PF06985">
    <property type="entry name" value="HET"/>
    <property type="match status" value="1"/>
</dbReference>
<evidence type="ECO:0000259" key="1">
    <source>
        <dbReference type="Pfam" id="PF06985"/>
    </source>
</evidence>
<feature type="non-terminal residue" evidence="2">
    <location>
        <position position="1"/>
    </location>
</feature>
<feature type="domain" description="Heterokaryon incompatibility" evidence="1">
    <location>
        <begin position="39"/>
        <end position="128"/>
    </location>
</feature>